<feature type="compositionally biased region" description="Polar residues" evidence="1">
    <location>
        <begin position="134"/>
        <end position="143"/>
    </location>
</feature>
<dbReference type="EMBL" id="ML738302">
    <property type="protein sequence ID" value="KAE8317387.1"/>
    <property type="molecule type" value="Genomic_DNA"/>
</dbReference>
<feature type="region of interest" description="Disordered" evidence="1">
    <location>
        <begin position="69"/>
        <end position="149"/>
    </location>
</feature>
<feature type="region of interest" description="Disordered" evidence="1">
    <location>
        <begin position="1"/>
        <end position="24"/>
    </location>
</feature>
<protein>
    <submittedName>
        <fullName evidence="2">Uncharacterized protein</fullName>
    </submittedName>
</protein>
<organism evidence="2 3">
    <name type="scientific">Aspergillus transmontanensis</name>
    <dbReference type="NCBI Taxonomy" id="1034304"/>
    <lineage>
        <taxon>Eukaryota</taxon>
        <taxon>Fungi</taxon>
        <taxon>Dikarya</taxon>
        <taxon>Ascomycota</taxon>
        <taxon>Pezizomycotina</taxon>
        <taxon>Eurotiomycetes</taxon>
        <taxon>Eurotiomycetidae</taxon>
        <taxon>Eurotiales</taxon>
        <taxon>Aspergillaceae</taxon>
        <taxon>Aspergillus</taxon>
        <taxon>Aspergillus subgen. Circumdati</taxon>
    </lineage>
</organism>
<dbReference type="AlphaFoldDB" id="A0A5N6W952"/>
<accession>A0A5N6W952</accession>
<proteinExistence type="predicted"/>
<sequence>MRGRKHLSGCIPASTASQTGISAGPRIRRASAAFSSLRSASTESENAWLVRNPHASTYQQCPVRSACNRQMSRKPRNGALPSLCTPRECPKPPEKINSKGATGRRVSTSSNCGSRANRNKEQGTQILYSVDHGSPNTRSTARVQGSPPT</sequence>
<dbReference type="Proteomes" id="UP000325433">
    <property type="component" value="Unassembled WGS sequence"/>
</dbReference>
<feature type="compositionally biased region" description="Polar residues" evidence="1">
    <location>
        <begin position="105"/>
        <end position="127"/>
    </location>
</feature>
<name>A0A5N6W952_9EURO</name>
<gene>
    <name evidence="2" type="ORF">BDV41DRAFT_39660</name>
</gene>
<feature type="compositionally biased region" description="Basic and acidic residues" evidence="1">
    <location>
        <begin position="88"/>
        <end position="97"/>
    </location>
</feature>
<evidence type="ECO:0000313" key="2">
    <source>
        <dbReference type="EMBL" id="KAE8317387.1"/>
    </source>
</evidence>
<evidence type="ECO:0000313" key="3">
    <source>
        <dbReference type="Proteomes" id="UP000325433"/>
    </source>
</evidence>
<keyword evidence="3" id="KW-1185">Reference proteome</keyword>
<reference evidence="3" key="1">
    <citation type="submission" date="2019-04" db="EMBL/GenBank/DDBJ databases">
        <title>Friends and foes A comparative genomics studyof 23 Aspergillus species from section Flavi.</title>
        <authorList>
            <consortium name="DOE Joint Genome Institute"/>
            <person name="Kjaerbolling I."/>
            <person name="Vesth T."/>
            <person name="Frisvad J.C."/>
            <person name="Nybo J.L."/>
            <person name="Theobald S."/>
            <person name="Kildgaard S."/>
            <person name="Isbrandt T."/>
            <person name="Kuo A."/>
            <person name="Sato A."/>
            <person name="Lyhne E.K."/>
            <person name="Kogle M.E."/>
            <person name="Wiebenga A."/>
            <person name="Kun R.S."/>
            <person name="Lubbers R.J."/>
            <person name="Makela M.R."/>
            <person name="Barry K."/>
            <person name="Chovatia M."/>
            <person name="Clum A."/>
            <person name="Daum C."/>
            <person name="Haridas S."/>
            <person name="He G."/>
            <person name="LaButti K."/>
            <person name="Lipzen A."/>
            <person name="Mondo S."/>
            <person name="Riley R."/>
            <person name="Salamov A."/>
            <person name="Simmons B.A."/>
            <person name="Magnuson J.K."/>
            <person name="Henrissat B."/>
            <person name="Mortensen U.H."/>
            <person name="Larsen T.O."/>
            <person name="Devries R.P."/>
            <person name="Grigoriev I.V."/>
            <person name="Machida M."/>
            <person name="Baker S.E."/>
            <person name="Andersen M.R."/>
        </authorList>
    </citation>
    <scope>NUCLEOTIDE SEQUENCE [LARGE SCALE GENOMIC DNA]</scope>
    <source>
        <strain evidence="3">CBS 130015</strain>
    </source>
</reference>
<evidence type="ECO:0000256" key="1">
    <source>
        <dbReference type="SAM" id="MobiDB-lite"/>
    </source>
</evidence>